<evidence type="ECO:0000313" key="2">
    <source>
        <dbReference type="EMBL" id="MWK59931.1"/>
    </source>
</evidence>
<keyword evidence="1" id="KW-0732">Signal</keyword>
<comment type="caution">
    <text evidence="2">The sequence shown here is derived from an EMBL/GenBank/DDBJ whole genome shotgun (WGS) entry which is preliminary data.</text>
</comment>
<protein>
    <submittedName>
        <fullName evidence="2">NADH:ubiquinone oxidoreductase</fullName>
    </submittedName>
</protein>
<dbReference type="AlphaFoldDB" id="A0A7X3KWR4"/>
<gene>
    <name evidence="2" type="ORF">GO594_28445</name>
</gene>
<feature type="chain" id="PRO_5030594315" evidence="1">
    <location>
        <begin position="20"/>
        <end position="129"/>
    </location>
</feature>
<dbReference type="Proteomes" id="UP000461288">
    <property type="component" value="Unassembled WGS sequence"/>
</dbReference>
<organism evidence="2 3">
    <name type="scientific">Metapseudomonas otitidis</name>
    <dbReference type="NCBI Taxonomy" id="319939"/>
    <lineage>
        <taxon>Bacteria</taxon>
        <taxon>Pseudomonadati</taxon>
        <taxon>Pseudomonadota</taxon>
        <taxon>Gammaproteobacteria</taxon>
        <taxon>Pseudomonadales</taxon>
        <taxon>Pseudomonadaceae</taxon>
        <taxon>Metapseudomonas</taxon>
    </lineage>
</organism>
<sequence length="129" mass="14173">MRVFLLPLLLLLASSQALAEACIVHSQSDRLDVKVCQANRSIPSQLFRDGFCKPEMPGQKVEVSYAEQCPEGAFGICRNSQVSNIAYRQDLYYYGVASDARYLKPFCEGQGKGTWESPSSSAGNSQAVK</sequence>
<dbReference type="RefSeq" id="WP_160483188.1">
    <property type="nucleotide sequence ID" value="NZ_WTFN01000131.1"/>
</dbReference>
<reference evidence="2 3" key="1">
    <citation type="submission" date="2019-12" db="EMBL/GenBank/DDBJ databases">
        <title>Draft genome sequence of Pseudomonas otitidis recovered from a chicken carcass.</title>
        <authorList>
            <person name="Vieira T.R."/>
            <person name="Oliviera E.F.C."/>
            <person name="Silva N.M.V."/>
            <person name="Sambrano G.E."/>
            <person name="Cibulski S.P."/>
            <person name="Cardoso M.R.I."/>
        </authorList>
    </citation>
    <scope>NUCLEOTIDE SEQUENCE [LARGE SCALE GENOMIC DNA]</scope>
    <source>
        <strain evidence="2 3">25_K</strain>
    </source>
</reference>
<keyword evidence="2" id="KW-0830">Ubiquinone</keyword>
<accession>A0A7X3KWR4</accession>
<evidence type="ECO:0000313" key="3">
    <source>
        <dbReference type="Proteomes" id="UP000461288"/>
    </source>
</evidence>
<dbReference type="EMBL" id="WTFN01000131">
    <property type="protein sequence ID" value="MWK59931.1"/>
    <property type="molecule type" value="Genomic_DNA"/>
</dbReference>
<name>A0A7X3KWR4_9GAMM</name>
<feature type="signal peptide" evidence="1">
    <location>
        <begin position="1"/>
        <end position="19"/>
    </location>
</feature>
<proteinExistence type="predicted"/>
<evidence type="ECO:0000256" key="1">
    <source>
        <dbReference type="SAM" id="SignalP"/>
    </source>
</evidence>